<evidence type="ECO:0000313" key="3">
    <source>
        <dbReference type="Proteomes" id="UP000807306"/>
    </source>
</evidence>
<sequence length="95" mass="10618">MYTSRVTHLVSLPLQLTCLSCQWLILVALRYRRYRHAVTPLWLHAGSYPPMGYGVVIVHPSRNIDLEARAPHGLAAAQYSATSTFHGIGRVAKFS</sequence>
<evidence type="ECO:0000313" key="2">
    <source>
        <dbReference type="EMBL" id="KAF9533242.1"/>
    </source>
</evidence>
<dbReference type="Proteomes" id="UP000807306">
    <property type="component" value="Unassembled WGS sequence"/>
</dbReference>
<keyword evidence="1" id="KW-0812">Transmembrane</keyword>
<name>A0A9P6EQF1_9AGAR</name>
<comment type="caution">
    <text evidence="2">The sequence shown here is derived from an EMBL/GenBank/DDBJ whole genome shotgun (WGS) entry which is preliminary data.</text>
</comment>
<dbReference type="AlphaFoldDB" id="A0A9P6EQF1"/>
<reference evidence="2" key="1">
    <citation type="submission" date="2020-11" db="EMBL/GenBank/DDBJ databases">
        <authorList>
            <consortium name="DOE Joint Genome Institute"/>
            <person name="Ahrendt S."/>
            <person name="Riley R."/>
            <person name="Andreopoulos W."/>
            <person name="Labutti K."/>
            <person name="Pangilinan J."/>
            <person name="Ruiz-Duenas F.J."/>
            <person name="Barrasa J.M."/>
            <person name="Sanchez-Garcia M."/>
            <person name="Camarero S."/>
            <person name="Miyauchi S."/>
            <person name="Serrano A."/>
            <person name="Linde D."/>
            <person name="Babiker R."/>
            <person name="Drula E."/>
            <person name="Ayuso-Fernandez I."/>
            <person name="Pacheco R."/>
            <person name="Padilla G."/>
            <person name="Ferreira P."/>
            <person name="Barriuso J."/>
            <person name="Kellner H."/>
            <person name="Castanera R."/>
            <person name="Alfaro M."/>
            <person name="Ramirez L."/>
            <person name="Pisabarro A.G."/>
            <person name="Kuo A."/>
            <person name="Tritt A."/>
            <person name="Lipzen A."/>
            <person name="He G."/>
            <person name="Yan M."/>
            <person name="Ng V."/>
            <person name="Cullen D."/>
            <person name="Martin F."/>
            <person name="Rosso M.-N."/>
            <person name="Henrissat B."/>
            <person name="Hibbett D."/>
            <person name="Martinez A.T."/>
            <person name="Grigoriev I.V."/>
        </authorList>
    </citation>
    <scope>NUCLEOTIDE SEQUENCE</scope>
    <source>
        <strain evidence="2">CBS 506.95</strain>
    </source>
</reference>
<feature type="transmembrane region" description="Helical" evidence="1">
    <location>
        <begin position="12"/>
        <end position="31"/>
    </location>
</feature>
<keyword evidence="3" id="KW-1185">Reference proteome</keyword>
<gene>
    <name evidence="2" type="ORF">CPB83DRAFT_538569</name>
</gene>
<keyword evidence="1" id="KW-1133">Transmembrane helix</keyword>
<protein>
    <submittedName>
        <fullName evidence="2">Uncharacterized protein</fullName>
    </submittedName>
</protein>
<dbReference type="EMBL" id="MU157829">
    <property type="protein sequence ID" value="KAF9533242.1"/>
    <property type="molecule type" value="Genomic_DNA"/>
</dbReference>
<accession>A0A9P6EQF1</accession>
<evidence type="ECO:0000256" key="1">
    <source>
        <dbReference type="SAM" id="Phobius"/>
    </source>
</evidence>
<organism evidence="2 3">
    <name type="scientific">Crepidotus variabilis</name>
    <dbReference type="NCBI Taxonomy" id="179855"/>
    <lineage>
        <taxon>Eukaryota</taxon>
        <taxon>Fungi</taxon>
        <taxon>Dikarya</taxon>
        <taxon>Basidiomycota</taxon>
        <taxon>Agaricomycotina</taxon>
        <taxon>Agaricomycetes</taxon>
        <taxon>Agaricomycetidae</taxon>
        <taxon>Agaricales</taxon>
        <taxon>Agaricineae</taxon>
        <taxon>Crepidotaceae</taxon>
        <taxon>Crepidotus</taxon>
    </lineage>
</organism>
<keyword evidence="1" id="KW-0472">Membrane</keyword>
<proteinExistence type="predicted"/>